<evidence type="ECO:0000256" key="1">
    <source>
        <dbReference type="SAM" id="MobiDB-lite"/>
    </source>
</evidence>
<comment type="caution">
    <text evidence="2">The sequence shown here is derived from an EMBL/GenBank/DDBJ whole genome shotgun (WGS) entry which is preliminary data.</text>
</comment>
<accession>A0A9W5ULL3</accession>
<gene>
    <name evidence="2" type="ORF">Vse01_05950</name>
</gene>
<dbReference type="AlphaFoldDB" id="A0A9W5ULL3"/>
<reference evidence="2" key="1">
    <citation type="submission" date="2021-01" db="EMBL/GenBank/DDBJ databases">
        <title>Whole genome shotgun sequence of Verrucosispora sediminis NBRC 107745.</title>
        <authorList>
            <person name="Komaki H."/>
            <person name="Tamura T."/>
        </authorList>
    </citation>
    <scope>NUCLEOTIDE SEQUENCE</scope>
    <source>
        <strain evidence="2">NBRC 107745</strain>
    </source>
</reference>
<evidence type="ECO:0000313" key="3">
    <source>
        <dbReference type="Proteomes" id="UP000607311"/>
    </source>
</evidence>
<evidence type="ECO:0000313" key="2">
    <source>
        <dbReference type="EMBL" id="GIJ31447.1"/>
    </source>
</evidence>
<feature type="compositionally biased region" description="Low complexity" evidence="1">
    <location>
        <begin position="30"/>
        <end position="51"/>
    </location>
</feature>
<organism evidence="2 3">
    <name type="scientific">Micromonospora sediminimaris</name>
    <dbReference type="NCBI Taxonomy" id="547162"/>
    <lineage>
        <taxon>Bacteria</taxon>
        <taxon>Bacillati</taxon>
        <taxon>Actinomycetota</taxon>
        <taxon>Actinomycetes</taxon>
        <taxon>Micromonosporales</taxon>
        <taxon>Micromonosporaceae</taxon>
        <taxon>Micromonospora</taxon>
    </lineage>
</organism>
<protein>
    <submittedName>
        <fullName evidence="2">Uncharacterized protein</fullName>
    </submittedName>
</protein>
<name>A0A9W5ULL3_9ACTN</name>
<proteinExistence type="predicted"/>
<feature type="region of interest" description="Disordered" evidence="1">
    <location>
        <begin position="21"/>
        <end position="51"/>
    </location>
</feature>
<dbReference type="Proteomes" id="UP000607311">
    <property type="component" value="Unassembled WGS sequence"/>
</dbReference>
<dbReference type="EMBL" id="BOPD01000006">
    <property type="protein sequence ID" value="GIJ31447.1"/>
    <property type="molecule type" value="Genomic_DNA"/>
</dbReference>
<keyword evidence="3" id="KW-1185">Reference proteome</keyword>
<sequence>MQVTDGQETATIVRLRHASDPSEAIKGVDPAAPGGAAARRAGVPGRIPLGP</sequence>